<dbReference type="Pfam" id="PF14009">
    <property type="entry name" value="PADRE"/>
    <property type="match status" value="1"/>
</dbReference>
<dbReference type="InterPro" id="IPR002528">
    <property type="entry name" value="MATE_fam"/>
</dbReference>
<dbReference type="GO" id="GO:0016020">
    <property type="term" value="C:membrane"/>
    <property type="evidence" value="ECO:0000318"/>
    <property type="project" value="GO_Central"/>
</dbReference>
<evidence type="ECO:0000256" key="1">
    <source>
        <dbReference type="ARBA" id="ARBA00010199"/>
    </source>
</evidence>
<evidence type="ECO:0000256" key="2">
    <source>
        <dbReference type="SAM" id="Phobius"/>
    </source>
</evidence>
<organism evidence="3">
    <name type="scientific">Nicotiana tabacum</name>
    <name type="common">Common tobacco</name>
    <dbReference type="NCBI Taxonomy" id="4097"/>
    <lineage>
        <taxon>Eukaryota</taxon>
        <taxon>Viridiplantae</taxon>
        <taxon>Streptophyta</taxon>
        <taxon>Embryophyta</taxon>
        <taxon>Tracheophyta</taxon>
        <taxon>Spermatophyta</taxon>
        <taxon>Magnoliopsida</taxon>
        <taxon>eudicotyledons</taxon>
        <taxon>Gunneridae</taxon>
        <taxon>Pentapetalae</taxon>
        <taxon>asterids</taxon>
        <taxon>lamiids</taxon>
        <taxon>Solanales</taxon>
        <taxon>Solanaceae</taxon>
        <taxon>Nicotianoideae</taxon>
        <taxon>Nicotianeae</taxon>
        <taxon>Nicotiana</taxon>
    </lineage>
</organism>
<reference evidence="3" key="1">
    <citation type="submission" date="2025-08" db="UniProtKB">
        <authorList>
            <consortium name="RefSeq"/>
        </authorList>
    </citation>
    <scope>IDENTIFICATION</scope>
</reference>
<accession>A0A1S3Z1J0</accession>
<dbReference type="GO" id="GO:0042910">
    <property type="term" value="F:xenobiotic transmembrane transporter activity"/>
    <property type="evidence" value="ECO:0007669"/>
    <property type="project" value="InterPro"/>
</dbReference>
<dbReference type="PANTHER" id="PTHR11206">
    <property type="entry name" value="MULTIDRUG RESISTANCE PROTEIN"/>
    <property type="match status" value="1"/>
</dbReference>
<dbReference type="SMR" id="A0A1S3Z1J0"/>
<dbReference type="STRING" id="4097.A0A1S3Z1J0"/>
<keyword evidence="2" id="KW-0472">Membrane</keyword>
<dbReference type="GO" id="GO:0022857">
    <property type="term" value="F:transmembrane transporter activity"/>
    <property type="evidence" value="ECO:0000318"/>
    <property type="project" value="GO_Central"/>
</dbReference>
<proteinExistence type="inferred from homology"/>
<protein>
    <submittedName>
        <fullName evidence="3">Protein DETOXIFICATION 14-like</fullName>
    </submittedName>
</protein>
<dbReference type="AlphaFoldDB" id="A0A1S3Z1J0"/>
<feature type="transmembrane region" description="Helical" evidence="2">
    <location>
        <begin position="22"/>
        <end position="47"/>
    </location>
</feature>
<feature type="transmembrane region" description="Helical" evidence="2">
    <location>
        <begin position="67"/>
        <end position="88"/>
    </location>
</feature>
<dbReference type="OrthoDB" id="1922322at2759"/>
<dbReference type="RefSeq" id="XP_016458258.1">
    <property type="nucleotide sequence ID" value="XM_016602772.1"/>
</dbReference>
<gene>
    <name evidence="3" type="primary">LOC107781954</name>
</gene>
<sequence>MASGLETLCGQAYGADQQYNKLGIYTTGAIISLLMVCIPISVLWLFVDKILIFMGQDPLISIEASKYSIWLIAAVFPFAILQALIRYLQTQSLNILPMVLMSSVATLCFHVPIFWLLIFKLNLGSCGASGAIGLSYWFNVLLLGLYVKYSSSCKKTRGKRFSALNADEDLEMANVYVMFPMKRLNSLVSAADLGALFLTANSVAKRVSFKRGKILPECTEFAVDIEEPKPKYDKIALPKLKLEDIEEFSTPEFKHMLLICRSKKPLLETIVEESVCSR</sequence>
<dbReference type="GO" id="GO:0015297">
    <property type="term" value="F:antiporter activity"/>
    <property type="evidence" value="ECO:0007669"/>
    <property type="project" value="InterPro"/>
</dbReference>
<feature type="transmembrane region" description="Helical" evidence="2">
    <location>
        <begin position="130"/>
        <end position="149"/>
    </location>
</feature>
<dbReference type="Pfam" id="PF01554">
    <property type="entry name" value="MatE"/>
    <property type="match status" value="1"/>
</dbReference>
<feature type="transmembrane region" description="Helical" evidence="2">
    <location>
        <begin position="95"/>
        <end position="118"/>
    </location>
</feature>
<dbReference type="KEGG" id="nta:107781954"/>
<dbReference type="PaxDb" id="4097-A0A1S3Z1J0"/>
<dbReference type="InterPro" id="IPR025322">
    <property type="entry name" value="PADRE_dom"/>
</dbReference>
<name>A0A1S3Z1J0_TOBAC</name>
<comment type="similarity">
    <text evidence="1">Belongs to the multi antimicrobial extrusion (MATE) (TC 2.A.66.1) family.</text>
</comment>
<evidence type="ECO:0000313" key="3">
    <source>
        <dbReference type="RefSeq" id="XP_016458258.1"/>
    </source>
</evidence>
<keyword evidence="2" id="KW-1133">Transmembrane helix</keyword>
<keyword evidence="2" id="KW-0812">Transmembrane</keyword>